<feature type="compositionally biased region" description="Low complexity" evidence="1">
    <location>
        <begin position="257"/>
        <end position="270"/>
    </location>
</feature>
<feature type="compositionally biased region" description="Low complexity" evidence="1">
    <location>
        <begin position="190"/>
        <end position="207"/>
    </location>
</feature>
<organism evidence="2">
    <name type="scientific">uncultured Actinomycetospora sp</name>
    <dbReference type="NCBI Taxonomy" id="1135996"/>
    <lineage>
        <taxon>Bacteria</taxon>
        <taxon>Bacillati</taxon>
        <taxon>Actinomycetota</taxon>
        <taxon>Actinomycetes</taxon>
        <taxon>Pseudonocardiales</taxon>
        <taxon>Pseudonocardiaceae</taxon>
        <taxon>Actinomycetospora</taxon>
        <taxon>environmental samples</taxon>
    </lineage>
</organism>
<feature type="compositionally biased region" description="Basic residues" evidence="1">
    <location>
        <begin position="13"/>
        <end position="22"/>
    </location>
</feature>
<feature type="non-terminal residue" evidence="2">
    <location>
        <position position="1"/>
    </location>
</feature>
<dbReference type="AlphaFoldDB" id="A0A6J4JV38"/>
<protein>
    <submittedName>
        <fullName evidence="2">Polyhydroxyalkanoic acid synthase</fullName>
    </submittedName>
</protein>
<evidence type="ECO:0000313" key="2">
    <source>
        <dbReference type="EMBL" id="CAA9288449.1"/>
    </source>
</evidence>
<feature type="compositionally biased region" description="Basic residues" evidence="1">
    <location>
        <begin position="31"/>
        <end position="40"/>
    </location>
</feature>
<feature type="compositionally biased region" description="Basic residues" evidence="1">
    <location>
        <begin position="271"/>
        <end position="293"/>
    </location>
</feature>
<feature type="compositionally biased region" description="Low complexity" evidence="1">
    <location>
        <begin position="113"/>
        <end position="128"/>
    </location>
</feature>
<feature type="compositionally biased region" description="Basic residues" evidence="1">
    <location>
        <begin position="129"/>
        <end position="146"/>
    </location>
</feature>
<gene>
    <name evidence="2" type="ORF">AVDCRST_MAG54-4239</name>
</gene>
<reference evidence="2" key="1">
    <citation type="submission" date="2020-02" db="EMBL/GenBank/DDBJ databases">
        <authorList>
            <person name="Meier V. D."/>
        </authorList>
    </citation>
    <scope>NUCLEOTIDE SEQUENCE</scope>
    <source>
        <strain evidence="2">AVDCRST_MAG54</strain>
    </source>
</reference>
<dbReference type="EMBL" id="CADCTH010000532">
    <property type="protein sequence ID" value="CAA9288449.1"/>
    <property type="molecule type" value="Genomic_DNA"/>
</dbReference>
<proteinExistence type="predicted"/>
<name>A0A6J4JV38_9PSEU</name>
<feature type="compositionally biased region" description="Basic residues" evidence="1">
    <location>
        <begin position="301"/>
        <end position="311"/>
    </location>
</feature>
<feature type="region of interest" description="Disordered" evidence="1">
    <location>
        <begin position="1"/>
        <end position="400"/>
    </location>
</feature>
<feature type="region of interest" description="Disordered" evidence="1">
    <location>
        <begin position="495"/>
        <end position="522"/>
    </location>
</feature>
<sequence length="586" mass="63154">DRGAAPQPDPGGPRRRRRHRRRGDGAGGGGPRRRAGRGRPRPVGPDGRPAGPGPRHAPLRRGPGGRGARGAGRPHRHRDARAGDGLGGGGPAPGREGRALQGRDVGGEPRLLGRAPAVPRRGADPARPGARRVARRVVARAGRAAHGRAGQRALAHQPAARQPVGAQAGVRDRRVERAGRRPPDARRPGHQPGAPAAGGPLEPARGQGARGDAGQGRVPQPADGAHPVRAADRRGPRDPDPGEPAVDQQVLHHGSLAGPQPAGVGGAARAHGVRHQLPRPRRVHGRRGARRLPRAGQPGRAGRRAGHHRRREGQPRRPVPGRPHGHHRRRDAPRPRPGAPPQLADADEHPARLLGPGSGEQLRRPRDPRPARAQDGQDRLPALGVDGGHVRPAPRQRPDLQLRRAELARGQGPAGLRHPGVERRLHPHAGEDARVLPAALLPDERAGPRRARAARRAPVAEVGHQRHLHRGRDQRPHRAVADVVPVDHPARRRRHLHAVQRRPHRRRGQPARPEGQVLDRHRRRRLRAGRRHVEAAGHRGEGLLVGAVARLDGRARRRDAPAAAHRLGRVPAARGRARLVRPRYRL</sequence>
<feature type="compositionally biased region" description="Basic residues" evidence="1">
    <location>
        <begin position="495"/>
        <end position="509"/>
    </location>
</feature>
<feature type="non-terminal residue" evidence="2">
    <location>
        <position position="586"/>
    </location>
</feature>
<feature type="compositionally biased region" description="Low complexity" evidence="1">
    <location>
        <begin position="44"/>
        <end position="56"/>
    </location>
</feature>
<feature type="region of interest" description="Disordered" evidence="1">
    <location>
        <begin position="455"/>
        <end position="479"/>
    </location>
</feature>
<feature type="compositionally biased region" description="Basic and acidic residues" evidence="1">
    <location>
        <begin position="361"/>
        <end position="378"/>
    </location>
</feature>
<feature type="compositionally biased region" description="Basic and acidic residues" evidence="1">
    <location>
        <begin position="229"/>
        <end position="240"/>
    </location>
</feature>
<accession>A0A6J4JV38</accession>
<evidence type="ECO:0000256" key="1">
    <source>
        <dbReference type="SAM" id="MobiDB-lite"/>
    </source>
</evidence>
<feature type="compositionally biased region" description="Basic and acidic residues" evidence="1">
    <location>
        <begin position="170"/>
        <end position="187"/>
    </location>
</feature>